<evidence type="ECO:0000256" key="1">
    <source>
        <dbReference type="ARBA" id="ARBA00022714"/>
    </source>
</evidence>
<evidence type="ECO:0000259" key="6">
    <source>
        <dbReference type="PROSITE" id="PS51296"/>
    </source>
</evidence>
<proteinExistence type="predicted"/>
<dbReference type="PANTHER" id="PTHR21496:SF0">
    <property type="entry name" value="RIESKE DOMAIN-CONTAINING PROTEIN"/>
    <property type="match status" value="1"/>
</dbReference>
<keyword evidence="3" id="KW-0408">Iron</keyword>
<accession>A0ABD6CQP3</accession>
<evidence type="ECO:0000256" key="2">
    <source>
        <dbReference type="ARBA" id="ARBA00022723"/>
    </source>
</evidence>
<dbReference type="GO" id="GO:0051537">
    <property type="term" value="F:2 iron, 2 sulfur cluster binding"/>
    <property type="evidence" value="ECO:0007669"/>
    <property type="project" value="UniProtKB-KW"/>
</dbReference>
<sequence length="124" mass="13856">MPEESAEPLDGEKHYLCDDHDIWADEVTFFEVEGKKVLIWRDLNEEIHAYDAICPHQDRDLEETGKRGCMCGPHDDETTITCAAHTWEFDLETGEGVNPTGNGLNEYEAGVDGGEIYVVVPEGS</sequence>
<keyword evidence="8" id="KW-1185">Reference proteome</keyword>
<dbReference type="Proteomes" id="UP001597085">
    <property type="component" value="Unassembled WGS sequence"/>
</dbReference>
<dbReference type="InterPro" id="IPR036922">
    <property type="entry name" value="Rieske_2Fe-2S_sf"/>
</dbReference>
<dbReference type="Pfam" id="PF00355">
    <property type="entry name" value="Rieske"/>
    <property type="match status" value="1"/>
</dbReference>
<evidence type="ECO:0000256" key="3">
    <source>
        <dbReference type="ARBA" id="ARBA00023004"/>
    </source>
</evidence>
<dbReference type="RefSeq" id="WP_256421933.1">
    <property type="nucleotide sequence ID" value="NZ_JANHDI010000009.1"/>
</dbReference>
<dbReference type="PROSITE" id="PS51296">
    <property type="entry name" value="RIESKE"/>
    <property type="match status" value="1"/>
</dbReference>
<evidence type="ECO:0000313" key="7">
    <source>
        <dbReference type="EMBL" id="MFD1600189.1"/>
    </source>
</evidence>
<evidence type="ECO:0000256" key="5">
    <source>
        <dbReference type="ARBA" id="ARBA00034078"/>
    </source>
</evidence>
<dbReference type="Gene3D" id="2.102.10.10">
    <property type="entry name" value="Rieske [2Fe-2S] iron-sulphur domain"/>
    <property type="match status" value="1"/>
</dbReference>
<dbReference type="PANTHER" id="PTHR21496">
    <property type="entry name" value="FERREDOXIN-RELATED"/>
    <property type="match status" value="1"/>
</dbReference>
<dbReference type="InterPro" id="IPR017941">
    <property type="entry name" value="Rieske_2Fe-2S"/>
</dbReference>
<dbReference type="AlphaFoldDB" id="A0ABD6CQP3"/>
<dbReference type="GO" id="GO:0046872">
    <property type="term" value="F:metal ion binding"/>
    <property type="evidence" value="ECO:0007669"/>
    <property type="project" value="UniProtKB-KW"/>
</dbReference>
<feature type="domain" description="Rieske" evidence="6">
    <location>
        <begin position="14"/>
        <end position="118"/>
    </location>
</feature>
<keyword evidence="2" id="KW-0479">Metal-binding</keyword>
<reference evidence="7 8" key="1">
    <citation type="journal article" date="2019" name="Int. J. Syst. Evol. Microbiol.">
        <title>The Global Catalogue of Microorganisms (GCM) 10K type strain sequencing project: providing services to taxonomists for standard genome sequencing and annotation.</title>
        <authorList>
            <consortium name="The Broad Institute Genomics Platform"/>
            <consortium name="The Broad Institute Genome Sequencing Center for Infectious Disease"/>
            <person name="Wu L."/>
            <person name="Ma J."/>
        </authorList>
    </citation>
    <scope>NUCLEOTIDE SEQUENCE [LARGE SCALE GENOMIC DNA]</scope>
    <source>
        <strain evidence="7 8">CGMCC 1.12121</strain>
    </source>
</reference>
<comment type="caution">
    <text evidence="7">The sequence shown here is derived from an EMBL/GenBank/DDBJ whole genome shotgun (WGS) entry which is preliminary data.</text>
</comment>
<dbReference type="SUPFAM" id="SSF50022">
    <property type="entry name" value="ISP domain"/>
    <property type="match status" value="1"/>
</dbReference>
<organism evidence="7 8">
    <name type="scientific">Halobellus rarus</name>
    <dbReference type="NCBI Taxonomy" id="1126237"/>
    <lineage>
        <taxon>Archaea</taxon>
        <taxon>Methanobacteriati</taxon>
        <taxon>Methanobacteriota</taxon>
        <taxon>Stenosarchaea group</taxon>
        <taxon>Halobacteria</taxon>
        <taxon>Halobacteriales</taxon>
        <taxon>Haloferacaceae</taxon>
        <taxon>Halobellus</taxon>
    </lineage>
</organism>
<protein>
    <submittedName>
        <fullName evidence="7">Rieske 2Fe-2S domain-containing protein</fullName>
    </submittedName>
</protein>
<name>A0ABD6CQP3_9EURY</name>
<evidence type="ECO:0000313" key="8">
    <source>
        <dbReference type="Proteomes" id="UP001597085"/>
    </source>
</evidence>
<keyword evidence="4" id="KW-0411">Iron-sulfur</keyword>
<gene>
    <name evidence="7" type="ORF">ACFSBX_14590</name>
</gene>
<keyword evidence="1" id="KW-0001">2Fe-2S</keyword>
<evidence type="ECO:0000256" key="4">
    <source>
        <dbReference type="ARBA" id="ARBA00023014"/>
    </source>
</evidence>
<comment type="cofactor">
    <cofactor evidence="5">
        <name>[2Fe-2S] cluster</name>
        <dbReference type="ChEBI" id="CHEBI:190135"/>
    </cofactor>
</comment>
<dbReference type="EMBL" id="JBHUDK010000014">
    <property type="protein sequence ID" value="MFD1600189.1"/>
    <property type="molecule type" value="Genomic_DNA"/>
</dbReference>